<gene>
    <name evidence="1" type="ORF">ANN_20927</name>
</gene>
<evidence type="ECO:0000313" key="1">
    <source>
        <dbReference type="EMBL" id="KAJ4432308.1"/>
    </source>
</evidence>
<keyword evidence="2" id="KW-1185">Reference proteome</keyword>
<dbReference type="Proteomes" id="UP001148838">
    <property type="component" value="Unassembled WGS sequence"/>
</dbReference>
<dbReference type="EMBL" id="JAJSOF020000029">
    <property type="protein sequence ID" value="KAJ4432308.1"/>
    <property type="molecule type" value="Genomic_DNA"/>
</dbReference>
<name>A0ABQ8SEE4_PERAM</name>
<evidence type="ECO:0000313" key="2">
    <source>
        <dbReference type="Proteomes" id="UP001148838"/>
    </source>
</evidence>
<accession>A0ABQ8SEE4</accession>
<protein>
    <recommendedName>
        <fullName evidence="3">Reverse transcriptase domain-containing protein</fullName>
    </recommendedName>
</protein>
<organism evidence="1 2">
    <name type="scientific">Periplaneta americana</name>
    <name type="common">American cockroach</name>
    <name type="synonym">Blatta americana</name>
    <dbReference type="NCBI Taxonomy" id="6978"/>
    <lineage>
        <taxon>Eukaryota</taxon>
        <taxon>Metazoa</taxon>
        <taxon>Ecdysozoa</taxon>
        <taxon>Arthropoda</taxon>
        <taxon>Hexapoda</taxon>
        <taxon>Insecta</taxon>
        <taxon>Pterygota</taxon>
        <taxon>Neoptera</taxon>
        <taxon>Polyneoptera</taxon>
        <taxon>Dictyoptera</taxon>
        <taxon>Blattodea</taxon>
        <taxon>Blattoidea</taxon>
        <taxon>Blattidae</taxon>
        <taxon>Blattinae</taxon>
        <taxon>Periplaneta</taxon>
    </lineage>
</organism>
<proteinExistence type="predicted"/>
<evidence type="ECO:0008006" key="3">
    <source>
        <dbReference type="Google" id="ProtNLM"/>
    </source>
</evidence>
<comment type="caution">
    <text evidence="1">The sequence shown here is derived from an EMBL/GenBank/DDBJ whole genome shotgun (WGS) entry which is preliminary data.</text>
</comment>
<reference evidence="1 2" key="1">
    <citation type="journal article" date="2022" name="Allergy">
        <title>Genome assembly and annotation of Periplaneta americana reveal a comprehensive cockroach allergen profile.</title>
        <authorList>
            <person name="Wang L."/>
            <person name="Xiong Q."/>
            <person name="Saelim N."/>
            <person name="Wang L."/>
            <person name="Nong W."/>
            <person name="Wan A.T."/>
            <person name="Shi M."/>
            <person name="Liu X."/>
            <person name="Cao Q."/>
            <person name="Hui J.H.L."/>
            <person name="Sookrung N."/>
            <person name="Leung T.F."/>
            <person name="Tungtrongchitr A."/>
            <person name="Tsui S.K.W."/>
        </authorList>
    </citation>
    <scope>NUCLEOTIDE SEQUENCE [LARGE SCALE GENOMIC DNA]</scope>
    <source>
        <strain evidence="1">PWHHKU_190912</strain>
    </source>
</reference>
<sequence length="213" mass="25013">MWIWRRMERVKWTDRIRNEAVLGRVGEERRMLKLIRKRKRNWLAHWLRRNCLSKDALEGMVNERRVRGKRRCQMIDSIKIYGSYDETKRRLRMFVTRAKLDGVVSPGTLMTSVSKAQADYKTSMSSDLCYVEAHAIRPENEKNSEAFPIHCGLKQGDALSPLLFNFVLECAIRKFQDNRQGLELNGIHQLLVHADDVNMLENSQTIRESTDFT</sequence>